<feature type="compositionally biased region" description="Low complexity" evidence="1">
    <location>
        <begin position="214"/>
        <end position="224"/>
    </location>
</feature>
<dbReference type="Proteomes" id="UP000623467">
    <property type="component" value="Unassembled WGS sequence"/>
</dbReference>
<reference evidence="2" key="1">
    <citation type="submission" date="2020-05" db="EMBL/GenBank/DDBJ databases">
        <title>Mycena genomes resolve the evolution of fungal bioluminescence.</title>
        <authorList>
            <person name="Tsai I.J."/>
        </authorList>
    </citation>
    <scope>NUCLEOTIDE SEQUENCE</scope>
    <source>
        <strain evidence="2">160909Yilan</strain>
    </source>
</reference>
<feature type="compositionally biased region" description="Low complexity" evidence="1">
    <location>
        <begin position="1"/>
        <end position="17"/>
    </location>
</feature>
<feature type="compositionally biased region" description="Low complexity" evidence="1">
    <location>
        <begin position="249"/>
        <end position="262"/>
    </location>
</feature>
<keyword evidence="3" id="KW-1185">Reference proteome</keyword>
<evidence type="ECO:0000313" key="3">
    <source>
        <dbReference type="Proteomes" id="UP000623467"/>
    </source>
</evidence>
<dbReference type="OrthoDB" id="3069486at2759"/>
<name>A0A8H6ZDK6_9AGAR</name>
<gene>
    <name evidence="2" type="ORF">MSAN_00118200</name>
</gene>
<dbReference type="EMBL" id="JACAZH010000001">
    <property type="protein sequence ID" value="KAF7377003.1"/>
    <property type="molecule type" value="Genomic_DNA"/>
</dbReference>
<feature type="compositionally biased region" description="Pro residues" evidence="1">
    <location>
        <begin position="289"/>
        <end position="356"/>
    </location>
</feature>
<sequence length="580" mass="59780">MRALDPTGSTSNSSNPVPSNPEPITDPSVAQQPKIGKNGLTKKPTKKELKAAKAAKRAQVASAKALPASTTPLESMSARSPAAKTAVDGGKGLNNDMDSVLDRLMPFDSDGDVSMPLDQNNIPVDSNDIPIDPVLCGPAAAVAVPHVSEPVLAPLLLEEHISPIVQAFGALEPTKAIHSYHVLDSTMRDFVYRPSDTLLAAPPSALPPVPVVSPTPSTIASTPPAAAPPAAFPVRTPAAPPASTPPAHTPSAPTPARTSSAPTPAPTPPGRIPAASLAVTPTTRTPLGPRAPTPPPRAPPVPTPPAGVAPAPPVPTPPARPAQTPPAPTPPAHPAPTTPPAPTPPARPAQTPPAHPLPILTADAFPQSRTACNPPKAPKDFANPRGGGSRGRGSGRARGARGGRGGSQGATARDAGYTWLQTYDDDGNAVALPLDTPLPGPSRHEVQRIRGLEKAQDEAEAATQADAAWRKSLVHNPAGGADLVILPPPKPRKRAGEDISLELPEGSKRVRRPAASREMPIPLSGRPVPGAADGRQAQADAELLKKLQGGKQGKESNKRKRKEDAENEAENAVRIAKKRR</sequence>
<accession>A0A8H6ZDK6</accession>
<proteinExistence type="predicted"/>
<feature type="region of interest" description="Disordered" evidence="1">
    <location>
        <begin position="1"/>
        <end position="94"/>
    </location>
</feature>
<evidence type="ECO:0000256" key="1">
    <source>
        <dbReference type="SAM" id="MobiDB-lite"/>
    </source>
</evidence>
<feature type="compositionally biased region" description="Low complexity" evidence="1">
    <location>
        <begin position="272"/>
        <end position="288"/>
    </location>
</feature>
<feature type="compositionally biased region" description="Low complexity" evidence="1">
    <location>
        <begin position="530"/>
        <end position="549"/>
    </location>
</feature>
<feature type="compositionally biased region" description="Pro residues" evidence="1">
    <location>
        <begin position="238"/>
        <end position="248"/>
    </location>
</feature>
<organism evidence="2 3">
    <name type="scientific">Mycena sanguinolenta</name>
    <dbReference type="NCBI Taxonomy" id="230812"/>
    <lineage>
        <taxon>Eukaryota</taxon>
        <taxon>Fungi</taxon>
        <taxon>Dikarya</taxon>
        <taxon>Basidiomycota</taxon>
        <taxon>Agaricomycotina</taxon>
        <taxon>Agaricomycetes</taxon>
        <taxon>Agaricomycetidae</taxon>
        <taxon>Agaricales</taxon>
        <taxon>Marasmiineae</taxon>
        <taxon>Mycenaceae</taxon>
        <taxon>Mycena</taxon>
    </lineage>
</organism>
<feature type="region of interest" description="Disordered" evidence="1">
    <location>
        <begin position="213"/>
        <end position="413"/>
    </location>
</feature>
<evidence type="ECO:0000313" key="2">
    <source>
        <dbReference type="EMBL" id="KAF7377003.1"/>
    </source>
</evidence>
<dbReference type="PRINTS" id="PR01217">
    <property type="entry name" value="PRICHEXTENSN"/>
</dbReference>
<comment type="caution">
    <text evidence="2">The sequence shown here is derived from an EMBL/GenBank/DDBJ whole genome shotgun (WGS) entry which is preliminary data.</text>
</comment>
<feature type="region of interest" description="Disordered" evidence="1">
    <location>
        <begin position="454"/>
        <end position="580"/>
    </location>
</feature>
<dbReference type="AlphaFoldDB" id="A0A8H6ZDK6"/>
<feature type="compositionally biased region" description="Polar residues" evidence="1">
    <location>
        <begin position="68"/>
        <end position="78"/>
    </location>
</feature>
<protein>
    <submittedName>
        <fullName evidence="2">Uncharacterized protein</fullName>
    </submittedName>
</protein>